<accession>A6J1E1</accession>
<reference evidence="1 2" key="1">
    <citation type="submission" date="2005-07" db="EMBL/GenBank/DDBJ databases">
        <authorList>
            <person name="Mural R.J."/>
            <person name="Li P.W."/>
            <person name="Adams M.D."/>
            <person name="Amanatides P.G."/>
            <person name="Baden-Tillson H."/>
            <person name="Barnstead M."/>
            <person name="Chin S.H."/>
            <person name="Dew I."/>
            <person name="Evans C.A."/>
            <person name="Ferriera S."/>
            <person name="Flanigan M."/>
            <person name="Fosler C."/>
            <person name="Glodek A."/>
            <person name="Gu Z."/>
            <person name="Holt R.A."/>
            <person name="Jennings D."/>
            <person name="Kraft C.L."/>
            <person name="Lu F."/>
            <person name="Nguyen T."/>
            <person name="Nusskern D.R."/>
            <person name="Pfannkoch C.M."/>
            <person name="Sitter C."/>
            <person name="Sutton G.G."/>
            <person name="Venter J.C."/>
            <person name="Wang Z."/>
            <person name="Woodage T."/>
            <person name="Zheng X.H."/>
            <person name="Zhong F."/>
        </authorList>
    </citation>
    <scope>NUCLEOTIDE SEQUENCE [LARGE SCALE GENOMIC DNA]</scope>
    <source>
        <strain>BN</strain>
        <strain evidence="2">Sprague-Dawley</strain>
    </source>
</reference>
<dbReference type="Proteomes" id="UP000234681">
    <property type="component" value="Chromosome 12"/>
</dbReference>
<proteinExistence type="predicted"/>
<dbReference type="AlphaFoldDB" id="A6J1E1"/>
<evidence type="ECO:0000313" key="1">
    <source>
        <dbReference type="EMBL" id="EDM13730.1"/>
    </source>
</evidence>
<evidence type="ECO:0000313" key="2">
    <source>
        <dbReference type="Proteomes" id="UP000234681"/>
    </source>
</evidence>
<name>A6J1E1_RAT</name>
<dbReference type="EMBL" id="CH473973">
    <property type="protein sequence ID" value="EDM13730.1"/>
    <property type="molecule type" value="Genomic_DNA"/>
</dbReference>
<organism evidence="1 2">
    <name type="scientific">Rattus norvegicus</name>
    <name type="common">Rat</name>
    <dbReference type="NCBI Taxonomy" id="10116"/>
    <lineage>
        <taxon>Eukaryota</taxon>
        <taxon>Metazoa</taxon>
        <taxon>Chordata</taxon>
        <taxon>Craniata</taxon>
        <taxon>Vertebrata</taxon>
        <taxon>Euteleostomi</taxon>
        <taxon>Mammalia</taxon>
        <taxon>Eutheria</taxon>
        <taxon>Euarchontoglires</taxon>
        <taxon>Glires</taxon>
        <taxon>Rodentia</taxon>
        <taxon>Myomorpha</taxon>
        <taxon>Muroidea</taxon>
        <taxon>Muridae</taxon>
        <taxon>Murinae</taxon>
        <taxon>Rattus</taxon>
    </lineage>
</organism>
<feature type="non-terminal residue" evidence="1">
    <location>
        <position position="23"/>
    </location>
</feature>
<protein>
    <submittedName>
        <fullName evidence="1">RCG21921</fullName>
    </submittedName>
</protein>
<feature type="non-terminal residue" evidence="1">
    <location>
        <position position="1"/>
    </location>
</feature>
<gene>
    <name evidence="1" type="ORF">rCG_21921</name>
</gene>
<sequence>GIIFPIVKNSLKRFLLGLVGKGL</sequence>